<dbReference type="EMBL" id="CAJNDS010002375">
    <property type="protein sequence ID" value="CAE7454520.1"/>
    <property type="molecule type" value="Genomic_DNA"/>
</dbReference>
<name>A0A812RWP6_9DINO</name>
<organism evidence="2 3">
    <name type="scientific">Symbiodinium natans</name>
    <dbReference type="NCBI Taxonomy" id="878477"/>
    <lineage>
        <taxon>Eukaryota</taxon>
        <taxon>Sar</taxon>
        <taxon>Alveolata</taxon>
        <taxon>Dinophyceae</taxon>
        <taxon>Suessiales</taxon>
        <taxon>Symbiodiniaceae</taxon>
        <taxon>Symbiodinium</taxon>
    </lineage>
</organism>
<evidence type="ECO:0000313" key="2">
    <source>
        <dbReference type="EMBL" id="CAE7454520.1"/>
    </source>
</evidence>
<keyword evidence="3" id="KW-1185">Reference proteome</keyword>
<gene>
    <name evidence="2" type="ORF">SNAT2548_LOCUS24978</name>
</gene>
<evidence type="ECO:0000313" key="3">
    <source>
        <dbReference type="Proteomes" id="UP000604046"/>
    </source>
</evidence>
<feature type="region of interest" description="Disordered" evidence="1">
    <location>
        <begin position="1"/>
        <end position="41"/>
    </location>
</feature>
<sequence length="548" mass="62762">MEGTKPGHRSEDEGVQSEDDLSKEESLQEDSDTTESTHRELDWDEIQRQILQRGIDTAPALPQASPLARWLVAIAATGMDTRGLFPSHEFCAEMEELRDFREQGPDCPFPLGVEKPLEGSHEEMKSWCKLELEIDGENISILDFLARGGARDLRAELARVGGTVEVKRTYMKDHGMQNRIWKCHANQQHTACIGHHVCGPHTRHDLGLDNAGFDEERAIVWSKLASDNHSQIEYDPSDERGSCFRRGVMYIDGCAEHHMDDSLDRLFRSIARDLIQAGLPMGQLQAAWPQLIQQDRVTSIPYWRQLLEKVPARSHYRTEVSGRERCTALEYGHVLFRPEFQLVDGRRNFFGPYGLELVLLFLDPREIENNPFLQVCIDQESQDKELAALKSEFGSLLDSRGYKGLHRFVEKLDQAVAGHRFESRKLRWQTMFAVSDQLLDFTSLHHGSVDCESLDDLIFKQLEYIWGLWLDSAQLPHKPLKAFFLLLLKGTLGQERERQYLNDLGQEYPWVLVKEHALSLARMIKLIGDEPLPASLCGPGLWRPMLQR</sequence>
<protein>
    <submittedName>
        <fullName evidence="2">Uncharacterized protein</fullName>
    </submittedName>
</protein>
<accession>A0A812RWP6</accession>
<dbReference type="Proteomes" id="UP000604046">
    <property type="component" value="Unassembled WGS sequence"/>
</dbReference>
<feature type="compositionally biased region" description="Acidic residues" evidence="1">
    <location>
        <begin position="13"/>
        <end position="33"/>
    </location>
</feature>
<dbReference type="AlphaFoldDB" id="A0A812RWP6"/>
<evidence type="ECO:0000256" key="1">
    <source>
        <dbReference type="SAM" id="MobiDB-lite"/>
    </source>
</evidence>
<reference evidence="2" key="1">
    <citation type="submission" date="2021-02" db="EMBL/GenBank/DDBJ databases">
        <authorList>
            <person name="Dougan E. K."/>
            <person name="Rhodes N."/>
            <person name="Thang M."/>
            <person name="Chan C."/>
        </authorList>
    </citation>
    <scope>NUCLEOTIDE SEQUENCE</scope>
</reference>
<proteinExistence type="predicted"/>
<comment type="caution">
    <text evidence="2">The sequence shown here is derived from an EMBL/GenBank/DDBJ whole genome shotgun (WGS) entry which is preliminary data.</text>
</comment>